<accession>A0ABX5PZP7</accession>
<organism evidence="1 2">
    <name type="scientific">Nonlabens dokdonensis</name>
    <dbReference type="NCBI Taxonomy" id="328515"/>
    <lineage>
        <taxon>Bacteria</taxon>
        <taxon>Pseudomonadati</taxon>
        <taxon>Bacteroidota</taxon>
        <taxon>Flavobacteriia</taxon>
        <taxon>Flavobacteriales</taxon>
        <taxon>Flavobacteriaceae</taxon>
        <taxon>Nonlabens</taxon>
    </lineage>
</organism>
<protein>
    <recommendedName>
        <fullName evidence="3">DUF4625 domain-containing protein</fullName>
    </recommendedName>
</protein>
<dbReference type="Proteomes" id="UP000248584">
    <property type="component" value="Unassembled WGS sequence"/>
</dbReference>
<keyword evidence="2" id="KW-1185">Reference proteome</keyword>
<reference evidence="1 2" key="1">
    <citation type="submission" date="2018-06" db="EMBL/GenBank/DDBJ databases">
        <title>Genomic Encyclopedia of Archaeal and Bacterial Type Strains, Phase II (KMG-II): from individual species to whole genera.</title>
        <authorList>
            <person name="Goeker M."/>
        </authorList>
    </citation>
    <scope>NUCLEOTIDE SEQUENCE [LARGE SCALE GENOMIC DNA]</scope>
    <source>
        <strain evidence="1 2">DSM 17205</strain>
    </source>
</reference>
<comment type="caution">
    <text evidence="1">The sequence shown here is derived from an EMBL/GenBank/DDBJ whole genome shotgun (WGS) entry which is preliminary data.</text>
</comment>
<evidence type="ECO:0008006" key="3">
    <source>
        <dbReference type="Google" id="ProtNLM"/>
    </source>
</evidence>
<proteinExistence type="predicted"/>
<name>A0ABX5PZP7_9FLAO</name>
<evidence type="ECO:0000313" key="2">
    <source>
        <dbReference type="Proteomes" id="UP000248584"/>
    </source>
</evidence>
<sequence length="134" mass="15354">MAALCLNSCKEVAINDVVKKKYIAGLPSQSNYILYEFNADVKASFSINNITLISGNEKTVVEQFSFINSQTMSGHKVTDFNKKFDRGIYEFTFRIDSDINYPLEEFINIDYTIDGKEYHLNNLNVKKGGQFNKR</sequence>
<dbReference type="EMBL" id="QKZR01000001">
    <property type="protein sequence ID" value="PZX43092.1"/>
    <property type="molecule type" value="Genomic_DNA"/>
</dbReference>
<gene>
    <name evidence="1" type="ORF">LX97_00091</name>
</gene>
<evidence type="ECO:0000313" key="1">
    <source>
        <dbReference type="EMBL" id="PZX43092.1"/>
    </source>
</evidence>